<keyword evidence="3" id="KW-0238">DNA-binding</keyword>
<organism evidence="9 10">
    <name type="scientific">Tripterygium wilfordii</name>
    <name type="common">Thunder God vine</name>
    <dbReference type="NCBI Taxonomy" id="458696"/>
    <lineage>
        <taxon>Eukaryota</taxon>
        <taxon>Viridiplantae</taxon>
        <taxon>Streptophyta</taxon>
        <taxon>Embryophyta</taxon>
        <taxon>Tracheophyta</taxon>
        <taxon>Spermatophyta</taxon>
        <taxon>Magnoliopsida</taxon>
        <taxon>eudicotyledons</taxon>
        <taxon>Gunneridae</taxon>
        <taxon>Pentapetalae</taxon>
        <taxon>rosids</taxon>
        <taxon>fabids</taxon>
        <taxon>Celastrales</taxon>
        <taxon>Celastraceae</taxon>
        <taxon>Tripterygium</taxon>
    </lineage>
</organism>
<dbReference type="PROSITE" id="PS51032">
    <property type="entry name" value="AP2_ERF"/>
    <property type="match status" value="1"/>
</dbReference>
<dbReference type="Proteomes" id="UP000593562">
    <property type="component" value="Unassembled WGS sequence"/>
</dbReference>
<gene>
    <name evidence="9" type="ORF">HS088_TW02G00841</name>
</gene>
<keyword evidence="2" id="KW-0805">Transcription regulation</keyword>
<evidence type="ECO:0000256" key="7">
    <source>
        <dbReference type="SAM" id="MobiDB-lite"/>
    </source>
</evidence>
<dbReference type="SUPFAM" id="SSF54171">
    <property type="entry name" value="DNA-binding domain"/>
    <property type="match status" value="1"/>
</dbReference>
<keyword evidence="5" id="KW-0539">Nucleus</keyword>
<evidence type="ECO:0000256" key="6">
    <source>
        <dbReference type="ARBA" id="ARBA00024343"/>
    </source>
</evidence>
<feature type="domain" description="AP2/ERF" evidence="8">
    <location>
        <begin position="143"/>
        <end position="200"/>
    </location>
</feature>
<evidence type="ECO:0000256" key="1">
    <source>
        <dbReference type="ARBA" id="ARBA00004123"/>
    </source>
</evidence>
<dbReference type="GO" id="GO:0005634">
    <property type="term" value="C:nucleus"/>
    <property type="evidence" value="ECO:0007669"/>
    <property type="project" value="UniProtKB-SubCell"/>
</dbReference>
<dbReference type="EMBL" id="JAAARO010000002">
    <property type="protein sequence ID" value="KAF5751822.1"/>
    <property type="molecule type" value="Genomic_DNA"/>
</dbReference>
<reference evidence="9 10" key="1">
    <citation type="journal article" date="2020" name="Nat. Commun.">
        <title>Genome of Tripterygium wilfordii and identification of cytochrome P450 involved in triptolide biosynthesis.</title>
        <authorList>
            <person name="Tu L."/>
            <person name="Su P."/>
            <person name="Zhang Z."/>
            <person name="Gao L."/>
            <person name="Wang J."/>
            <person name="Hu T."/>
            <person name="Zhou J."/>
            <person name="Zhang Y."/>
            <person name="Zhao Y."/>
            <person name="Liu Y."/>
            <person name="Song Y."/>
            <person name="Tong Y."/>
            <person name="Lu Y."/>
            <person name="Yang J."/>
            <person name="Xu C."/>
            <person name="Jia M."/>
            <person name="Peters R.J."/>
            <person name="Huang L."/>
            <person name="Gao W."/>
        </authorList>
    </citation>
    <scope>NUCLEOTIDE SEQUENCE [LARGE SCALE GENOMIC DNA]</scope>
    <source>
        <strain evidence="10">cv. XIE 37</strain>
        <tissue evidence="9">Leaf</tissue>
    </source>
</reference>
<evidence type="ECO:0000256" key="5">
    <source>
        <dbReference type="ARBA" id="ARBA00023242"/>
    </source>
</evidence>
<keyword evidence="4" id="KW-0804">Transcription</keyword>
<dbReference type="InParanoid" id="A0A7J7DZJ6"/>
<dbReference type="PANTHER" id="PTHR31190">
    <property type="entry name" value="DNA-BINDING DOMAIN"/>
    <property type="match status" value="1"/>
</dbReference>
<dbReference type="GO" id="GO:0003700">
    <property type="term" value="F:DNA-binding transcription factor activity"/>
    <property type="evidence" value="ECO:0007669"/>
    <property type="project" value="InterPro"/>
</dbReference>
<protein>
    <submittedName>
        <fullName evidence="9">Ethylene-responsive transcription factor ABR1-like isoform X2</fullName>
    </submittedName>
</protein>
<evidence type="ECO:0000256" key="2">
    <source>
        <dbReference type="ARBA" id="ARBA00023015"/>
    </source>
</evidence>
<dbReference type="PRINTS" id="PR00367">
    <property type="entry name" value="ETHRSPELEMNT"/>
</dbReference>
<evidence type="ECO:0000256" key="3">
    <source>
        <dbReference type="ARBA" id="ARBA00023125"/>
    </source>
</evidence>
<evidence type="ECO:0000313" key="10">
    <source>
        <dbReference type="Proteomes" id="UP000593562"/>
    </source>
</evidence>
<dbReference type="FunCoup" id="A0A7J7DZJ6">
    <property type="interactions" value="20"/>
</dbReference>
<dbReference type="GO" id="GO:0003677">
    <property type="term" value="F:DNA binding"/>
    <property type="evidence" value="ECO:0007669"/>
    <property type="project" value="UniProtKB-KW"/>
</dbReference>
<keyword evidence="10" id="KW-1185">Reference proteome</keyword>
<dbReference type="AlphaFoldDB" id="A0A7J7DZJ6"/>
<comment type="subcellular location">
    <subcellularLocation>
        <location evidence="1">Nucleus</location>
    </subcellularLocation>
</comment>
<feature type="region of interest" description="Disordered" evidence="7">
    <location>
        <begin position="55"/>
        <end position="83"/>
    </location>
</feature>
<dbReference type="InterPro" id="IPR044808">
    <property type="entry name" value="ERF_plant"/>
</dbReference>
<dbReference type="SMART" id="SM00380">
    <property type="entry name" value="AP2"/>
    <property type="match status" value="1"/>
</dbReference>
<dbReference type="GO" id="GO:0009873">
    <property type="term" value="P:ethylene-activated signaling pathway"/>
    <property type="evidence" value="ECO:0007669"/>
    <property type="project" value="InterPro"/>
</dbReference>
<dbReference type="FunFam" id="3.30.730.10:FF:000001">
    <property type="entry name" value="Ethylene-responsive transcription factor 2"/>
    <property type="match status" value="1"/>
</dbReference>
<dbReference type="InterPro" id="IPR016177">
    <property type="entry name" value="DNA-bd_dom_sf"/>
</dbReference>
<proteinExistence type="inferred from homology"/>
<evidence type="ECO:0000313" key="9">
    <source>
        <dbReference type="EMBL" id="KAF5751822.1"/>
    </source>
</evidence>
<dbReference type="Gene3D" id="3.30.730.10">
    <property type="entry name" value="AP2/ERF domain"/>
    <property type="match status" value="1"/>
</dbReference>
<dbReference type="OrthoDB" id="1925932at2759"/>
<dbReference type="Pfam" id="PF00847">
    <property type="entry name" value="AP2"/>
    <property type="match status" value="1"/>
</dbReference>
<comment type="caution">
    <text evidence="9">The sequence shown here is derived from an EMBL/GenBank/DDBJ whole genome shotgun (WGS) entry which is preliminary data.</text>
</comment>
<evidence type="ECO:0000259" key="8">
    <source>
        <dbReference type="PROSITE" id="PS51032"/>
    </source>
</evidence>
<accession>A0A7J7DZJ6</accession>
<name>A0A7J7DZJ6_TRIWF</name>
<dbReference type="PANTHER" id="PTHR31190:SF445">
    <property type="entry name" value="ETHYLENE-RESPONSIVE TRANSCRIPTION FACTOR RAP2-6"/>
    <property type="match status" value="1"/>
</dbReference>
<dbReference type="InterPro" id="IPR036955">
    <property type="entry name" value="AP2/ERF_dom_sf"/>
</dbReference>
<comment type="similarity">
    <text evidence="6">Belongs to the AP2/ERF transcription factor family. ERF subfamily.</text>
</comment>
<evidence type="ECO:0000256" key="4">
    <source>
        <dbReference type="ARBA" id="ARBA00023163"/>
    </source>
</evidence>
<dbReference type="InterPro" id="IPR001471">
    <property type="entry name" value="AP2/ERF_dom"/>
</dbReference>
<sequence>MENPREKDKNIDGWVLMESNNQRRQQGWVFSDLGREREMSVMVSALTQVAAGDVPGETDIGLTSSEGSGVGEKRGREDEGGVGGAEMSRMISRLSTVFGGGSSSSAVRAGTETSSMISTRATTAAVTPVYEHNENNEQNPRRRYRGVRQRPWGKWAAEIRDPFKASRVWLGTFDTAVAAARAYDEAALRFRGNKAKLNFPENVKLRPSTAIPISTQMHISDPPNTLLSIPSTTEPIVHHHYSQAFPQHFEVSRDLGSYPQLILGSGDIQRQQPNPMNVHGHNNITFPSSSVATQLQSTSVLSSCSPLSSSSSSPPPTNFPTYLWDPMPENFLLATGQGDDADFLIPGWSDSSRYTTKSE</sequence>
<dbReference type="CDD" id="cd00018">
    <property type="entry name" value="AP2"/>
    <property type="match status" value="1"/>
</dbReference>